<dbReference type="NCBIfam" id="TIGR00613">
    <property type="entry name" value="reco"/>
    <property type="match status" value="1"/>
</dbReference>
<dbReference type="PATRIC" id="fig|1216932.3.peg.1459"/>
<dbReference type="eggNOG" id="COG1381">
    <property type="taxonomic scope" value="Bacteria"/>
</dbReference>
<sequence length="209" mass="24203">MVRGVKSNKSQMLPLTLPMSYSELVLFKGKGMYTLNEGFLIDSFQEMLKDIYTLTYGNYILELIDMSMVDDEININLFKNVVVSFYFLKNKAVSDRIVIRKFELDLLKYTGHSLNFENCGICRNKIISSNYIIYPPFSGVCGNCNKKNGIYISYSVFSFMKYLYHIDIMKIHILKENNYILSEIEKINSELIVTSIGKKPKSLELLEIL</sequence>
<dbReference type="EMBL" id="HG917868">
    <property type="protein sequence ID" value="CDM68625.1"/>
    <property type="molecule type" value="Genomic_DNA"/>
</dbReference>
<dbReference type="InterPro" id="IPR042242">
    <property type="entry name" value="RecO_C"/>
</dbReference>
<dbReference type="GO" id="GO:0043590">
    <property type="term" value="C:bacterial nucleoid"/>
    <property type="evidence" value="ECO:0007669"/>
    <property type="project" value="TreeGrafter"/>
</dbReference>
<dbReference type="PANTHER" id="PTHR33991:SF1">
    <property type="entry name" value="DNA REPAIR PROTEIN RECO"/>
    <property type="match status" value="1"/>
</dbReference>
<reference evidence="1 2" key="1">
    <citation type="submission" date="2013-11" db="EMBL/GenBank/DDBJ databases">
        <title>Complete genome sequence of Clostridum sp. M2/40.</title>
        <authorList>
            <person name="Wibberg D."/>
            <person name="Puehler A."/>
            <person name="Schlueter A."/>
        </authorList>
    </citation>
    <scope>NUCLEOTIDE SEQUENCE [LARGE SCALE GENOMIC DNA]</scope>
    <source>
        <strain evidence="2">M2/40</strain>
    </source>
</reference>
<dbReference type="Proteomes" id="UP000019426">
    <property type="component" value="Chromosome M2/40_rep1"/>
</dbReference>
<protein>
    <submittedName>
        <fullName evidence="1">DNA repair protein RecO</fullName>
    </submittedName>
</protein>
<dbReference type="PANTHER" id="PTHR33991">
    <property type="entry name" value="DNA REPAIR PROTEIN RECO"/>
    <property type="match status" value="1"/>
</dbReference>
<dbReference type="HOGENOM" id="CLU_066632_3_1_9"/>
<dbReference type="AlphaFoldDB" id="W6SFZ7"/>
<evidence type="ECO:0000313" key="1">
    <source>
        <dbReference type="EMBL" id="CDM68625.1"/>
    </source>
</evidence>
<proteinExistence type="predicted"/>
<accession>W6SFZ7</accession>
<dbReference type="GO" id="GO:0006310">
    <property type="term" value="P:DNA recombination"/>
    <property type="evidence" value="ECO:0007669"/>
    <property type="project" value="InterPro"/>
</dbReference>
<dbReference type="Gene3D" id="1.20.1440.120">
    <property type="entry name" value="Recombination protein O, C-terminal domain"/>
    <property type="match status" value="1"/>
</dbReference>
<evidence type="ECO:0000313" key="2">
    <source>
        <dbReference type="Proteomes" id="UP000019426"/>
    </source>
</evidence>
<organism evidence="1 2">
    <name type="scientific">Clostridium bornimense</name>
    <dbReference type="NCBI Taxonomy" id="1216932"/>
    <lineage>
        <taxon>Bacteria</taxon>
        <taxon>Bacillati</taxon>
        <taxon>Bacillota</taxon>
        <taxon>Clostridia</taxon>
        <taxon>Eubacteriales</taxon>
        <taxon>Clostridiaceae</taxon>
        <taxon>Clostridium</taxon>
    </lineage>
</organism>
<keyword evidence="2" id="KW-1185">Reference proteome</keyword>
<dbReference type="SUPFAM" id="SSF57863">
    <property type="entry name" value="ArfGap/RecO-like zinc finger"/>
    <property type="match status" value="1"/>
</dbReference>
<dbReference type="KEGG" id="clt:CM240_1466"/>
<dbReference type="Pfam" id="PF02565">
    <property type="entry name" value="RecO_C"/>
    <property type="match status" value="1"/>
</dbReference>
<name>W6SFZ7_9CLOT</name>
<dbReference type="STRING" id="1216932.CM240_1466"/>
<gene>
    <name evidence="1" type="primary">recO</name>
    <name evidence="1" type="ORF">CM240_1466</name>
</gene>
<dbReference type="InterPro" id="IPR037278">
    <property type="entry name" value="ARFGAP/RecO"/>
</dbReference>
<dbReference type="GO" id="GO:0006302">
    <property type="term" value="P:double-strand break repair"/>
    <property type="evidence" value="ECO:0007669"/>
    <property type="project" value="TreeGrafter"/>
</dbReference>
<dbReference type="InterPro" id="IPR003717">
    <property type="entry name" value="RecO"/>
</dbReference>